<evidence type="ECO:0000259" key="9">
    <source>
        <dbReference type="PROSITE" id="PS50011"/>
    </source>
</evidence>
<evidence type="ECO:0000256" key="6">
    <source>
        <dbReference type="ARBA" id="ARBA00048679"/>
    </source>
</evidence>
<gene>
    <name evidence="10" type="ORF">I7I51_09055</name>
</gene>
<accession>A0A8A1M0M6</accession>
<feature type="domain" description="FHA" evidence="8">
    <location>
        <begin position="268"/>
        <end position="321"/>
    </location>
</feature>
<dbReference type="InterPro" id="IPR008984">
    <property type="entry name" value="SMAD_FHA_dom_sf"/>
</dbReference>
<dbReference type="InterPro" id="IPR011009">
    <property type="entry name" value="Kinase-like_dom_sf"/>
</dbReference>
<keyword evidence="4 10" id="KW-0418">Kinase</keyword>
<dbReference type="EMBL" id="CP069109">
    <property type="protein sequence ID" value="QSS59619.1"/>
    <property type="molecule type" value="Genomic_DNA"/>
</dbReference>
<evidence type="ECO:0000256" key="3">
    <source>
        <dbReference type="ARBA" id="ARBA00022527"/>
    </source>
</evidence>
<dbReference type="SUPFAM" id="SSF56112">
    <property type="entry name" value="Protein kinase-like (PK-like)"/>
    <property type="match status" value="1"/>
</dbReference>
<dbReference type="OrthoDB" id="10252171at2759"/>
<evidence type="ECO:0000256" key="4">
    <source>
        <dbReference type="ARBA" id="ARBA00022777"/>
    </source>
</evidence>
<sequence>MSLETVKSDVDDRRSSIKDAHYWRCEAMFWLSKSRYKEGRRRKISDPSYWRCEADFWRDNCTCTLEEDQANRMNIQDPEYWKCESRFWKSTCRKVHEDARYDDIDDPKYWECENMLYEELLLPIIYPDFQKPSYHQVLLRATGGTYFFDFGDDSSKTPPRRSARLVKLHQKVAAKDAAPQCATTVPTDEGRFLRPLSRSAHMALELPHNRNRVISITPALETQDLRERQRRSVNSETTAPQLGQETLAPQLVLSLLDEHKPIDPLQGFVFGNDKDRCDVLLDGRSEGVSGVHFRISLNWESGALLITDTSSFGTNLTSSIDGLQNIQLQQDKIPIFSGNTIQAGVAMFKIIIPERGNNGLVFNQNRLRYYNKWKSQTPQIETLLISQKTLTYLDLGKISTFEVFGSGTCGTVHKAVDAIGNIYAVKMPKTLSDPAENSKEHIVSVIKDMDIPGRRGSLLVMEYISNGTLEQLENLTPQDVALLASQVLDAVLYLHTNGYAHRDIKPANILVKSMEPFSFVLSDFELTSRDPLQTFLRFQYHLQCRGTTISGFKSLSAFTPKIEPCWKTLRDFANTLLEPDPDKRPITQVYLTEINKIRRGEATNVSFRDRKRNMPSTPAPYDPKVITADDLKSWVQYDQSKDPPRAINLTRICWALCLSRDAMRSYLKNEGHTSYVMPTTPRKKLLRGTYVNISCALAFIRSSRPDLKNLITNLQQLDSSSEMPETPEPPISIASDNTFTPLSRPRTLGESAHQRSGRSSTRALRESVRQGRERSSPQALDDAAIRFIDPSLIHRGAANVEQNDLSNLPEFVINSTFDDQLFFDSYIASPQE</sequence>
<comment type="similarity">
    <text evidence="1">Belongs to the protein kinase superfamily. CAMK Ser/Thr protein kinase family. CHEK2 subfamily.</text>
</comment>
<organism evidence="10 11">
    <name type="scientific">Ajellomyces capsulatus</name>
    <name type="common">Darling's disease fungus</name>
    <name type="synonym">Histoplasma capsulatum</name>
    <dbReference type="NCBI Taxonomy" id="5037"/>
    <lineage>
        <taxon>Eukaryota</taxon>
        <taxon>Fungi</taxon>
        <taxon>Dikarya</taxon>
        <taxon>Ascomycota</taxon>
        <taxon>Pezizomycotina</taxon>
        <taxon>Eurotiomycetes</taxon>
        <taxon>Eurotiomycetidae</taxon>
        <taxon>Onygenales</taxon>
        <taxon>Ajellomycetaceae</taxon>
        <taxon>Histoplasma</taxon>
    </lineage>
</organism>
<dbReference type="SUPFAM" id="SSF49879">
    <property type="entry name" value="SMAD/FHA domain"/>
    <property type="match status" value="1"/>
</dbReference>
<dbReference type="InterPro" id="IPR000253">
    <property type="entry name" value="FHA_dom"/>
</dbReference>
<dbReference type="GO" id="GO:0004674">
    <property type="term" value="F:protein serine/threonine kinase activity"/>
    <property type="evidence" value="ECO:0007669"/>
    <property type="project" value="UniProtKB-KW"/>
</dbReference>
<dbReference type="GO" id="GO:0005524">
    <property type="term" value="F:ATP binding"/>
    <property type="evidence" value="ECO:0007669"/>
    <property type="project" value="InterPro"/>
</dbReference>
<dbReference type="InterPro" id="IPR000719">
    <property type="entry name" value="Prot_kinase_dom"/>
</dbReference>
<comment type="catalytic activity">
    <reaction evidence="5">
        <text>L-threonyl-[protein] + ATP = O-phospho-L-threonyl-[protein] + ADP + H(+)</text>
        <dbReference type="Rhea" id="RHEA:46608"/>
        <dbReference type="Rhea" id="RHEA-COMP:11060"/>
        <dbReference type="Rhea" id="RHEA-COMP:11605"/>
        <dbReference type="ChEBI" id="CHEBI:15378"/>
        <dbReference type="ChEBI" id="CHEBI:30013"/>
        <dbReference type="ChEBI" id="CHEBI:30616"/>
        <dbReference type="ChEBI" id="CHEBI:61977"/>
        <dbReference type="ChEBI" id="CHEBI:456216"/>
        <dbReference type="EC" id="2.7.11.1"/>
    </reaction>
</comment>
<keyword evidence="3" id="KW-0723">Serine/threonine-protein kinase</keyword>
<protein>
    <recommendedName>
        <fullName evidence="2">non-specific serine/threonine protein kinase</fullName>
        <ecNumber evidence="2">2.7.11.1</ecNumber>
    </recommendedName>
</protein>
<evidence type="ECO:0000259" key="8">
    <source>
        <dbReference type="PROSITE" id="PS50006"/>
    </source>
</evidence>
<dbReference type="Gene3D" id="2.60.200.20">
    <property type="match status" value="1"/>
</dbReference>
<name>A0A8A1M0M6_AJECA</name>
<dbReference type="PANTHER" id="PTHR44167:SF24">
    <property type="entry name" value="SERINE_THREONINE-PROTEIN KINASE CHK2"/>
    <property type="match status" value="1"/>
</dbReference>
<dbReference type="PANTHER" id="PTHR44167">
    <property type="entry name" value="OVARIAN-SPECIFIC SERINE/THREONINE-PROTEIN KINASE LOK-RELATED"/>
    <property type="match status" value="1"/>
</dbReference>
<dbReference type="SMART" id="SM00220">
    <property type="entry name" value="S_TKc"/>
    <property type="match status" value="1"/>
</dbReference>
<dbReference type="GO" id="GO:0044773">
    <property type="term" value="P:mitotic DNA damage checkpoint signaling"/>
    <property type="evidence" value="ECO:0007669"/>
    <property type="project" value="TreeGrafter"/>
</dbReference>
<dbReference type="CDD" id="cd00180">
    <property type="entry name" value="PKc"/>
    <property type="match status" value="1"/>
</dbReference>
<dbReference type="PROSITE" id="PS00108">
    <property type="entry name" value="PROTEIN_KINASE_ST"/>
    <property type="match status" value="1"/>
</dbReference>
<evidence type="ECO:0000256" key="1">
    <source>
        <dbReference type="ARBA" id="ARBA00005575"/>
    </source>
</evidence>
<comment type="catalytic activity">
    <reaction evidence="6">
        <text>L-seryl-[protein] + ATP = O-phospho-L-seryl-[protein] + ADP + H(+)</text>
        <dbReference type="Rhea" id="RHEA:17989"/>
        <dbReference type="Rhea" id="RHEA-COMP:9863"/>
        <dbReference type="Rhea" id="RHEA-COMP:11604"/>
        <dbReference type="ChEBI" id="CHEBI:15378"/>
        <dbReference type="ChEBI" id="CHEBI:29999"/>
        <dbReference type="ChEBI" id="CHEBI:30616"/>
        <dbReference type="ChEBI" id="CHEBI:83421"/>
        <dbReference type="ChEBI" id="CHEBI:456216"/>
        <dbReference type="EC" id="2.7.11.1"/>
    </reaction>
</comment>
<dbReference type="InterPro" id="IPR008271">
    <property type="entry name" value="Ser/Thr_kinase_AS"/>
</dbReference>
<dbReference type="GO" id="GO:0005737">
    <property type="term" value="C:cytoplasm"/>
    <property type="evidence" value="ECO:0007669"/>
    <property type="project" value="TreeGrafter"/>
</dbReference>
<dbReference type="CDD" id="cd00060">
    <property type="entry name" value="FHA"/>
    <property type="match status" value="1"/>
</dbReference>
<keyword evidence="4 10" id="KW-0808">Transferase</keyword>
<evidence type="ECO:0000256" key="5">
    <source>
        <dbReference type="ARBA" id="ARBA00047899"/>
    </source>
</evidence>
<dbReference type="PROSITE" id="PS50011">
    <property type="entry name" value="PROTEIN_KINASE_DOM"/>
    <property type="match status" value="1"/>
</dbReference>
<dbReference type="Gene3D" id="1.10.510.10">
    <property type="entry name" value="Transferase(Phosphotransferase) domain 1"/>
    <property type="match status" value="1"/>
</dbReference>
<dbReference type="GO" id="GO:0005634">
    <property type="term" value="C:nucleus"/>
    <property type="evidence" value="ECO:0007669"/>
    <property type="project" value="TreeGrafter"/>
</dbReference>
<dbReference type="EC" id="2.7.11.1" evidence="2"/>
<evidence type="ECO:0000313" key="10">
    <source>
        <dbReference type="EMBL" id="QSS59619.1"/>
    </source>
</evidence>
<feature type="region of interest" description="Disordered" evidence="7">
    <location>
        <begin position="718"/>
        <end position="780"/>
    </location>
</feature>
<dbReference type="Pfam" id="PF00069">
    <property type="entry name" value="Pkinase"/>
    <property type="match status" value="1"/>
</dbReference>
<evidence type="ECO:0000256" key="2">
    <source>
        <dbReference type="ARBA" id="ARBA00012513"/>
    </source>
</evidence>
<feature type="domain" description="Protein kinase" evidence="9">
    <location>
        <begin position="398"/>
        <end position="667"/>
    </location>
</feature>
<evidence type="ECO:0000313" key="11">
    <source>
        <dbReference type="Proteomes" id="UP000663671"/>
    </source>
</evidence>
<dbReference type="VEuPathDB" id="FungiDB:I7I51_09055"/>
<proteinExistence type="inferred from homology"/>
<dbReference type="PROSITE" id="PS50006">
    <property type="entry name" value="FHA_DOMAIN"/>
    <property type="match status" value="1"/>
</dbReference>
<dbReference type="AlphaFoldDB" id="A0A8A1M0M6"/>
<feature type="compositionally biased region" description="Basic and acidic residues" evidence="7">
    <location>
        <begin position="763"/>
        <end position="775"/>
    </location>
</feature>
<evidence type="ECO:0000256" key="7">
    <source>
        <dbReference type="SAM" id="MobiDB-lite"/>
    </source>
</evidence>
<dbReference type="Proteomes" id="UP000663671">
    <property type="component" value="Chromosome 2"/>
</dbReference>
<reference evidence="10" key="1">
    <citation type="submission" date="2021-01" db="EMBL/GenBank/DDBJ databases">
        <title>Chromosome-level genome assembly of a human fungal pathogen reveals clustering of transcriptionally co-regulated genes.</title>
        <authorList>
            <person name="Voorhies M."/>
            <person name="Cohen S."/>
            <person name="Shea T.P."/>
            <person name="Petrus S."/>
            <person name="Munoz J.F."/>
            <person name="Poplawski S."/>
            <person name="Goldman W.E."/>
            <person name="Michael T."/>
            <person name="Cuomo C.A."/>
            <person name="Sil A."/>
            <person name="Beyhan S."/>
        </authorList>
    </citation>
    <scope>NUCLEOTIDE SEQUENCE</scope>
    <source>
        <strain evidence="10">WU24</strain>
    </source>
</reference>